<feature type="domain" description="DUF7730" evidence="1">
    <location>
        <begin position="29"/>
        <end position="137"/>
    </location>
</feature>
<reference evidence="2" key="1">
    <citation type="journal article" date="2020" name="Stud. Mycol.">
        <title>101 Dothideomycetes genomes: a test case for predicting lifestyles and emergence of pathogens.</title>
        <authorList>
            <person name="Haridas S."/>
            <person name="Albert R."/>
            <person name="Binder M."/>
            <person name="Bloem J."/>
            <person name="Labutti K."/>
            <person name="Salamov A."/>
            <person name="Andreopoulos B."/>
            <person name="Baker S."/>
            <person name="Barry K."/>
            <person name="Bills G."/>
            <person name="Bluhm B."/>
            <person name="Cannon C."/>
            <person name="Castanera R."/>
            <person name="Culley D."/>
            <person name="Daum C."/>
            <person name="Ezra D."/>
            <person name="Gonzalez J."/>
            <person name="Henrissat B."/>
            <person name="Kuo A."/>
            <person name="Liang C."/>
            <person name="Lipzen A."/>
            <person name="Lutzoni F."/>
            <person name="Magnuson J."/>
            <person name="Mondo S."/>
            <person name="Nolan M."/>
            <person name="Ohm R."/>
            <person name="Pangilinan J."/>
            <person name="Park H.-J."/>
            <person name="Ramirez L."/>
            <person name="Alfaro M."/>
            <person name="Sun H."/>
            <person name="Tritt A."/>
            <person name="Yoshinaga Y."/>
            <person name="Zwiers L.-H."/>
            <person name="Turgeon B."/>
            <person name="Goodwin S."/>
            <person name="Spatafora J."/>
            <person name="Crous P."/>
            <person name="Grigoriev I."/>
        </authorList>
    </citation>
    <scope>NUCLEOTIDE SEQUENCE</scope>
    <source>
        <strain evidence="2">CBS 207.26</strain>
    </source>
</reference>
<dbReference type="AlphaFoldDB" id="A0A6A6E136"/>
<dbReference type="EMBL" id="ML994638">
    <property type="protein sequence ID" value="KAF2184289.1"/>
    <property type="molecule type" value="Genomic_DNA"/>
</dbReference>
<proteinExistence type="predicted"/>
<evidence type="ECO:0000259" key="1">
    <source>
        <dbReference type="Pfam" id="PF24864"/>
    </source>
</evidence>
<protein>
    <recommendedName>
        <fullName evidence="1">DUF7730 domain-containing protein</fullName>
    </recommendedName>
</protein>
<sequence>MYTTIQRILLPGHALTKRGCEKRTQQNSETPLLSLPSEIRNAIWEYTIGGYHVMIGHAVHGRDAGQYYHKAIPLAADCDNQKLRQRRFQLHRVCQQIRNETVLLMYSLNMFAFQNINVMNGWIKSLSQAQRESVSTLQPPREWLELYEEGKGERFCEKFPGLSSIDISSIGFPKPSIMYEEKCELIKARILTREGKQGLTITWAVNIQIRWHRLLLAVFWLHN</sequence>
<dbReference type="Proteomes" id="UP000800200">
    <property type="component" value="Unassembled WGS sequence"/>
</dbReference>
<evidence type="ECO:0000313" key="2">
    <source>
        <dbReference type="EMBL" id="KAF2184289.1"/>
    </source>
</evidence>
<dbReference type="OrthoDB" id="5413827at2759"/>
<gene>
    <name evidence="2" type="ORF">K469DRAFT_180504</name>
</gene>
<organism evidence="2 3">
    <name type="scientific">Zopfia rhizophila CBS 207.26</name>
    <dbReference type="NCBI Taxonomy" id="1314779"/>
    <lineage>
        <taxon>Eukaryota</taxon>
        <taxon>Fungi</taxon>
        <taxon>Dikarya</taxon>
        <taxon>Ascomycota</taxon>
        <taxon>Pezizomycotina</taxon>
        <taxon>Dothideomycetes</taxon>
        <taxon>Dothideomycetes incertae sedis</taxon>
        <taxon>Zopfiaceae</taxon>
        <taxon>Zopfia</taxon>
    </lineage>
</organism>
<keyword evidence="3" id="KW-1185">Reference proteome</keyword>
<dbReference type="PANTHER" id="PTHR38790">
    <property type="entry name" value="2EXR DOMAIN-CONTAINING PROTEIN-RELATED"/>
    <property type="match status" value="1"/>
</dbReference>
<evidence type="ECO:0000313" key="3">
    <source>
        <dbReference type="Proteomes" id="UP000800200"/>
    </source>
</evidence>
<accession>A0A6A6E136</accession>
<dbReference type="InterPro" id="IPR056632">
    <property type="entry name" value="DUF7730"/>
</dbReference>
<dbReference type="Pfam" id="PF24864">
    <property type="entry name" value="DUF7730"/>
    <property type="match status" value="1"/>
</dbReference>
<name>A0A6A6E136_9PEZI</name>